<dbReference type="EnsemblPlants" id="OMERI10G04510.1">
    <property type="protein sequence ID" value="OMERI10G04510.1"/>
    <property type="gene ID" value="OMERI10G04510"/>
</dbReference>
<dbReference type="AlphaFoldDB" id="A0A0E0EWQ9"/>
<feature type="region of interest" description="Disordered" evidence="1">
    <location>
        <begin position="278"/>
        <end position="301"/>
    </location>
</feature>
<evidence type="ECO:0000313" key="3">
    <source>
        <dbReference type="Proteomes" id="UP000008021"/>
    </source>
</evidence>
<evidence type="ECO:0000256" key="1">
    <source>
        <dbReference type="SAM" id="MobiDB-lite"/>
    </source>
</evidence>
<evidence type="ECO:0000313" key="2">
    <source>
        <dbReference type="EnsemblPlants" id="OMERI10G04510.1"/>
    </source>
</evidence>
<reference evidence="2" key="1">
    <citation type="submission" date="2015-04" db="UniProtKB">
        <authorList>
            <consortium name="EnsemblPlants"/>
        </authorList>
    </citation>
    <scope>IDENTIFICATION</scope>
</reference>
<feature type="region of interest" description="Disordered" evidence="1">
    <location>
        <begin position="18"/>
        <end position="78"/>
    </location>
</feature>
<name>A0A0E0EWQ9_9ORYZ</name>
<dbReference type="Proteomes" id="UP000008021">
    <property type="component" value="Chromosome 10"/>
</dbReference>
<proteinExistence type="predicted"/>
<dbReference type="Gramene" id="OMERI10G04510.1">
    <property type="protein sequence ID" value="OMERI10G04510.1"/>
    <property type="gene ID" value="OMERI10G04510"/>
</dbReference>
<sequence length="301" mass="32555">MATLGSVWLRRPHCLRRSRRAPPPPWLRAAPPEARGSVASGSRTGLRGHARLRHHHGFAPERLRAPPRGRYGPARGSTRHRRLRNLREVATAPAPPPPQLPRGRNRADTFCRHRSLACARWPPPAVLCAAGRGRRRARFGRSRLRAPPAASAAEPGLRAAGATGAPRWPLGSATPAVHGFAASAAAPRAPYSELYVTTSAPSIAARRLRWPRAASVFRRQRGWTGTRLRGLRMTLSPSSTVVFAARGGGPKSASQELKTAALSMRSSSSVRIPYAKRRHGATPKEVGARNHLLPPNLGASR</sequence>
<protein>
    <submittedName>
        <fullName evidence="2">Uncharacterized protein</fullName>
    </submittedName>
</protein>
<organism evidence="2">
    <name type="scientific">Oryza meridionalis</name>
    <dbReference type="NCBI Taxonomy" id="40149"/>
    <lineage>
        <taxon>Eukaryota</taxon>
        <taxon>Viridiplantae</taxon>
        <taxon>Streptophyta</taxon>
        <taxon>Embryophyta</taxon>
        <taxon>Tracheophyta</taxon>
        <taxon>Spermatophyta</taxon>
        <taxon>Magnoliopsida</taxon>
        <taxon>Liliopsida</taxon>
        <taxon>Poales</taxon>
        <taxon>Poaceae</taxon>
        <taxon>BOP clade</taxon>
        <taxon>Oryzoideae</taxon>
        <taxon>Oryzeae</taxon>
        <taxon>Oryzinae</taxon>
        <taxon>Oryza</taxon>
    </lineage>
</organism>
<feature type="compositionally biased region" description="Basic residues" evidence="1">
    <location>
        <begin position="46"/>
        <end position="57"/>
    </location>
</feature>
<feature type="compositionally biased region" description="Low complexity" evidence="1">
    <location>
        <begin position="66"/>
        <end position="76"/>
    </location>
</feature>
<accession>A0A0E0EWQ9</accession>
<keyword evidence="3" id="KW-1185">Reference proteome</keyword>
<dbReference type="HOGENOM" id="CLU_925519_0_0_1"/>
<reference evidence="2" key="2">
    <citation type="submission" date="2018-05" db="EMBL/GenBank/DDBJ databases">
        <title>OmerRS3 (Oryza meridionalis Reference Sequence Version 3).</title>
        <authorList>
            <person name="Zhang J."/>
            <person name="Kudrna D."/>
            <person name="Lee S."/>
            <person name="Talag J."/>
            <person name="Welchert J."/>
            <person name="Wing R.A."/>
        </authorList>
    </citation>
    <scope>NUCLEOTIDE SEQUENCE [LARGE SCALE GENOMIC DNA]</scope>
    <source>
        <strain evidence="2">cv. OR44</strain>
    </source>
</reference>